<sequence>MVKLSDSRICLIFWAGAVQSSAFSGFDILKNSCWSSWAIHFAYWSEASMNWRNGSGVGVWRWALESIFRNFI</sequence>
<name>A0AAD1Y5Z0_EUPCR</name>
<evidence type="ECO:0000313" key="2">
    <source>
        <dbReference type="Proteomes" id="UP001295684"/>
    </source>
</evidence>
<accession>A0AAD1Y5Z0</accession>
<protein>
    <submittedName>
        <fullName evidence="1">Uncharacterized protein</fullName>
    </submittedName>
</protein>
<dbReference type="EMBL" id="CAMPGE010027798">
    <property type="protein sequence ID" value="CAI2385395.1"/>
    <property type="molecule type" value="Genomic_DNA"/>
</dbReference>
<proteinExistence type="predicted"/>
<reference evidence="1" key="1">
    <citation type="submission" date="2023-07" db="EMBL/GenBank/DDBJ databases">
        <authorList>
            <consortium name="AG Swart"/>
            <person name="Singh M."/>
            <person name="Singh A."/>
            <person name="Seah K."/>
            <person name="Emmerich C."/>
        </authorList>
    </citation>
    <scope>NUCLEOTIDE SEQUENCE</scope>
    <source>
        <strain evidence="1">DP1</strain>
    </source>
</reference>
<gene>
    <name evidence="1" type="ORF">ECRASSUSDP1_LOCUS26955</name>
</gene>
<dbReference type="Proteomes" id="UP001295684">
    <property type="component" value="Unassembled WGS sequence"/>
</dbReference>
<dbReference type="AlphaFoldDB" id="A0AAD1Y5Z0"/>
<keyword evidence="2" id="KW-1185">Reference proteome</keyword>
<evidence type="ECO:0000313" key="1">
    <source>
        <dbReference type="EMBL" id="CAI2385395.1"/>
    </source>
</evidence>
<comment type="caution">
    <text evidence="1">The sequence shown here is derived from an EMBL/GenBank/DDBJ whole genome shotgun (WGS) entry which is preliminary data.</text>
</comment>
<organism evidence="1 2">
    <name type="scientific">Euplotes crassus</name>
    <dbReference type="NCBI Taxonomy" id="5936"/>
    <lineage>
        <taxon>Eukaryota</taxon>
        <taxon>Sar</taxon>
        <taxon>Alveolata</taxon>
        <taxon>Ciliophora</taxon>
        <taxon>Intramacronucleata</taxon>
        <taxon>Spirotrichea</taxon>
        <taxon>Hypotrichia</taxon>
        <taxon>Euplotida</taxon>
        <taxon>Euplotidae</taxon>
        <taxon>Moneuplotes</taxon>
    </lineage>
</organism>